<evidence type="ECO:0000256" key="1">
    <source>
        <dbReference type="ARBA" id="ARBA00004680"/>
    </source>
</evidence>
<dbReference type="Proteomes" id="UP000885826">
    <property type="component" value="Unassembled WGS sequence"/>
</dbReference>
<comment type="subcellular location">
    <subcellularLocation>
        <location evidence="7 8">Cytoplasm</location>
    </subcellularLocation>
</comment>
<evidence type="ECO:0000313" key="10">
    <source>
        <dbReference type="Proteomes" id="UP000885826"/>
    </source>
</evidence>
<sequence>MEPIIAGNWKMNKNPAESRVLVQKILELIGEVKGREVIIIPPFTSLPHVAEIIRNSFVKLGAQNMHWERSGAYTGEISGLFLKELGCEYVLIGHSERRHIMGETDEMLNRKLKTALEIGLISIFCVGETEEERAAGRTREVILQQLNKGLKDIENEVHKIIFAYEPVWAIGTGKTATPAQVVEVHGFIRSHLKKQSTILYGGSVKPENVDTLMMEKEIDGVLVGGASLKPESFARIVNFST</sequence>
<dbReference type="GO" id="GO:0046166">
    <property type="term" value="P:glyceraldehyde-3-phosphate biosynthetic process"/>
    <property type="evidence" value="ECO:0007669"/>
    <property type="project" value="TreeGrafter"/>
</dbReference>
<evidence type="ECO:0000256" key="5">
    <source>
        <dbReference type="ARBA" id="ARBA00023152"/>
    </source>
</evidence>
<dbReference type="InterPro" id="IPR035990">
    <property type="entry name" value="TIM_sf"/>
</dbReference>
<protein>
    <recommendedName>
        <fullName evidence="7 8">Triosephosphate isomerase</fullName>
        <shortName evidence="7">TIM</shortName>
        <shortName evidence="7">TPI</shortName>
        <ecNumber evidence="7 8">5.3.1.1</ecNumber>
    </recommendedName>
    <alternativeName>
        <fullName evidence="7">Triose-phosphate isomerase</fullName>
    </alternativeName>
</protein>
<evidence type="ECO:0000313" key="9">
    <source>
        <dbReference type="EMBL" id="HEC79112.1"/>
    </source>
</evidence>
<dbReference type="CDD" id="cd00311">
    <property type="entry name" value="TIM"/>
    <property type="match status" value="1"/>
</dbReference>
<name>A0A9C9ENK5_UNCW3</name>
<dbReference type="PROSITE" id="PS51440">
    <property type="entry name" value="TIM_2"/>
    <property type="match status" value="1"/>
</dbReference>
<evidence type="ECO:0000256" key="3">
    <source>
        <dbReference type="ARBA" id="ARBA00022432"/>
    </source>
</evidence>
<comment type="similarity">
    <text evidence="2 7 8">Belongs to the triosephosphate isomerase family.</text>
</comment>
<dbReference type="GO" id="GO:0006096">
    <property type="term" value="P:glycolytic process"/>
    <property type="evidence" value="ECO:0007669"/>
    <property type="project" value="UniProtKB-UniRule"/>
</dbReference>
<keyword evidence="4 7" id="KW-0963">Cytoplasm</keyword>
<dbReference type="PANTHER" id="PTHR21139:SF42">
    <property type="entry name" value="TRIOSEPHOSPHATE ISOMERASE"/>
    <property type="match status" value="1"/>
</dbReference>
<comment type="pathway">
    <text evidence="1 7 8">Carbohydrate degradation; glycolysis; D-glyceraldehyde 3-phosphate from glycerone phosphate: step 1/1.</text>
</comment>
<dbReference type="FunFam" id="3.20.20.70:FF:000016">
    <property type="entry name" value="Triosephosphate isomerase"/>
    <property type="match status" value="1"/>
</dbReference>
<dbReference type="Gene3D" id="3.20.20.70">
    <property type="entry name" value="Aldolase class I"/>
    <property type="match status" value="1"/>
</dbReference>
<dbReference type="InterPro" id="IPR013785">
    <property type="entry name" value="Aldolase_TIM"/>
</dbReference>
<evidence type="ECO:0000256" key="4">
    <source>
        <dbReference type="ARBA" id="ARBA00022490"/>
    </source>
</evidence>
<comment type="subunit">
    <text evidence="7 8">Homodimer.</text>
</comment>
<accession>A0A9C9ENK5</accession>
<reference evidence="9" key="1">
    <citation type="journal article" date="2020" name="mSystems">
        <title>Genome- and Community-Level Interaction Insights into Carbon Utilization and Element Cycling Functions of Hydrothermarchaeota in Hydrothermal Sediment.</title>
        <authorList>
            <person name="Zhou Z."/>
            <person name="Liu Y."/>
            <person name="Xu W."/>
            <person name="Pan J."/>
            <person name="Luo Z.H."/>
            <person name="Li M."/>
        </authorList>
    </citation>
    <scope>NUCLEOTIDE SEQUENCE</scope>
    <source>
        <strain evidence="9">HyVt-388</strain>
    </source>
</reference>
<feature type="active site" description="Electrophile" evidence="7">
    <location>
        <position position="94"/>
    </location>
</feature>
<comment type="caution">
    <text evidence="9">The sequence shown here is derived from an EMBL/GenBank/DDBJ whole genome shotgun (WGS) entry which is preliminary data.</text>
</comment>
<comment type="catalytic activity">
    <reaction evidence="7 8">
        <text>D-glyceraldehyde 3-phosphate = dihydroxyacetone phosphate</text>
        <dbReference type="Rhea" id="RHEA:18585"/>
        <dbReference type="ChEBI" id="CHEBI:57642"/>
        <dbReference type="ChEBI" id="CHEBI:59776"/>
        <dbReference type="EC" id="5.3.1.1"/>
    </reaction>
</comment>
<dbReference type="GO" id="GO:0006094">
    <property type="term" value="P:gluconeogenesis"/>
    <property type="evidence" value="ECO:0007669"/>
    <property type="project" value="UniProtKB-UniRule"/>
</dbReference>
<dbReference type="InterPro" id="IPR000652">
    <property type="entry name" value="Triosephosphate_isomerase"/>
</dbReference>
<dbReference type="InterPro" id="IPR022896">
    <property type="entry name" value="TrioseP_Isoase_bac/euk"/>
</dbReference>
<feature type="active site" description="Proton acceptor" evidence="7">
    <location>
        <position position="165"/>
    </location>
</feature>
<evidence type="ECO:0000256" key="6">
    <source>
        <dbReference type="ARBA" id="ARBA00023235"/>
    </source>
</evidence>
<keyword evidence="6 7" id="KW-0413">Isomerase</keyword>
<feature type="binding site" evidence="7">
    <location>
        <position position="171"/>
    </location>
    <ligand>
        <name>substrate</name>
    </ligand>
</feature>
<feature type="binding site" evidence="7">
    <location>
        <begin position="224"/>
        <end position="225"/>
    </location>
    <ligand>
        <name>substrate</name>
    </ligand>
</feature>
<dbReference type="GO" id="GO:0004807">
    <property type="term" value="F:triose-phosphate isomerase activity"/>
    <property type="evidence" value="ECO:0007669"/>
    <property type="project" value="UniProtKB-UniRule"/>
</dbReference>
<keyword evidence="3 7" id="KW-0312">Gluconeogenesis</keyword>
<dbReference type="SUPFAM" id="SSF51351">
    <property type="entry name" value="Triosephosphate isomerase (TIM)"/>
    <property type="match status" value="1"/>
</dbReference>
<dbReference type="PROSITE" id="PS00171">
    <property type="entry name" value="TIM_1"/>
    <property type="match status" value="1"/>
</dbReference>
<dbReference type="NCBIfam" id="TIGR00419">
    <property type="entry name" value="tim"/>
    <property type="match status" value="1"/>
</dbReference>
<dbReference type="HAMAP" id="MF_00147_B">
    <property type="entry name" value="TIM_B"/>
    <property type="match status" value="1"/>
</dbReference>
<feature type="binding site" evidence="7">
    <location>
        <begin position="8"/>
        <end position="10"/>
    </location>
    <ligand>
        <name>substrate</name>
    </ligand>
</feature>
<dbReference type="GO" id="GO:0005829">
    <property type="term" value="C:cytosol"/>
    <property type="evidence" value="ECO:0007669"/>
    <property type="project" value="TreeGrafter"/>
</dbReference>
<dbReference type="EMBL" id="DRIG01000087">
    <property type="protein sequence ID" value="HEC79112.1"/>
    <property type="molecule type" value="Genomic_DNA"/>
</dbReference>
<comment type="pathway">
    <text evidence="7 8">Carbohydrate biosynthesis; gluconeogenesis.</text>
</comment>
<proteinExistence type="inferred from homology"/>
<dbReference type="Pfam" id="PF00121">
    <property type="entry name" value="TIM"/>
    <property type="match status" value="1"/>
</dbReference>
<dbReference type="AlphaFoldDB" id="A0A9C9ENK5"/>
<evidence type="ECO:0000256" key="7">
    <source>
        <dbReference type="HAMAP-Rule" id="MF_00147"/>
    </source>
</evidence>
<dbReference type="EC" id="5.3.1.1" evidence="7 8"/>
<dbReference type="PANTHER" id="PTHR21139">
    <property type="entry name" value="TRIOSEPHOSPHATE ISOMERASE"/>
    <property type="match status" value="1"/>
</dbReference>
<organism evidence="9 10">
    <name type="scientific">candidate division WOR-3 bacterium</name>
    <dbReference type="NCBI Taxonomy" id="2052148"/>
    <lineage>
        <taxon>Bacteria</taxon>
        <taxon>Bacteria division WOR-3</taxon>
    </lineage>
</organism>
<dbReference type="InterPro" id="IPR020861">
    <property type="entry name" value="Triosephosphate_isomerase_AS"/>
</dbReference>
<evidence type="ECO:0000256" key="8">
    <source>
        <dbReference type="RuleBase" id="RU363013"/>
    </source>
</evidence>
<gene>
    <name evidence="7" type="primary">tpiA</name>
    <name evidence="9" type="ORF">ENI34_08240</name>
</gene>
<evidence type="ECO:0000256" key="2">
    <source>
        <dbReference type="ARBA" id="ARBA00007422"/>
    </source>
</evidence>
<comment type="function">
    <text evidence="7">Involved in the gluconeogenesis. Catalyzes stereospecifically the conversion of dihydroxyacetone phosphate (DHAP) to D-glyceraldehyde-3-phosphate (G3P).</text>
</comment>
<keyword evidence="5 7" id="KW-0324">Glycolysis</keyword>
<dbReference type="GO" id="GO:0019563">
    <property type="term" value="P:glycerol catabolic process"/>
    <property type="evidence" value="ECO:0007669"/>
    <property type="project" value="TreeGrafter"/>
</dbReference>
<feature type="binding site" evidence="7">
    <location>
        <position position="203"/>
    </location>
    <ligand>
        <name>substrate</name>
    </ligand>
</feature>